<feature type="compositionally biased region" description="Basic residues" evidence="1">
    <location>
        <begin position="405"/>
        <end position="415"/>
    </location>
</feature>
<dbReference type="AlphaFoldDB" id="A0A5C3LGQ3"/>
<dbReference type="EMBL" id="ML213679">
    <property type="protein sequence ID" value="TFK32309.1"/>
    <property type="molecule type" value="Genomic_DNA"/>
</dbReference>
<dbReference type="STRING" id="68775.A0A5C3LGQ3"/>
<feature type="compositionally biased region" description="Polar residues" evidence="1">
    <location>
        <begin position="577"/>
        <end position="590"/>
    </location>
</feature>
<feature type="compositionally biased region" description="Low complexity" evidence="1">
    <location>
        <begin position="1"/>
        <end position="30"/>
    </location>
</feature>
<feature type="compositionally biased region" description="Basic and acidic residues" evidence="1">
    <location>
        <begin position="433"/>
        <end position="445"/>
    </location>
</feature>
<organism evidence="2 3">
    <name type="scientific">Crucibulum laeve</name>
    <dbReference type="NCBI Taxonomy" id="68775"/>
    <lineage>
        <taxon>Eukaryota</taxon>
        <taxon>Fungi</taxon>
        <taxon>Dikarya</taxon>
        <taxon>Basidiomycota</taxon>
        <taxon>Agaricomycotina</taxon>
        <taxon>Agaricomycetes</taxon>
        <taxon>Agaricomycetidae</taxon>
        <taxon>Agaricales</taxon>
        <taxon>Agaricineae</taxon>
        <taxon>Nidulariaceae</taxon>
        <taxon>Crucibulum</taxon>
    </lineage>
</organism>
<feature type="compositionally biased region" description="Polar residues" evidence="1">
    <location>
        <begin position="222"/>
        <end position="233"/>
    </location>
</feature>
<keyword evidence="3" id="KW-1185">Reference proteome</keyword>
<feature type="region of interest" description="Disordered" evidence="1">
    <location>
        <begin position="123"/>
        <end position="152"/>
    </location>
</feature>
<accession>A0A5C3LGQ3</accession>
<feature type="region of interest" description="Disordered" evidence="1">
    <location>
        <begin position="183"/>
        <end position="300"/>
    </location>
</feature>
<dbReference type="Proteomes" id="UP000308652">
    <property type="component" value="Unassembled WGS sequence"/>
</dbReference>
<evidence type="ECO:0000313" key="3">
    <source>
        <dbReference type="Proteomes" id="UP000308652"/>
    </source>
</evidence>
<feature type="compositionally biased region" description="Low complexity" evidence="1">
    <location>
        <begin position="47"/>
        <end position="92"/>
    </location>
</feature>
<reference evidence="2 3" key="1">
    <citation type="journal article" date="2019" name="Nat. Ecol. Evol.">
        <title>Megaphylogeny resolves global patterns of mushroom evolution.</title>
        <authorList>
            <person name="Varga T."/>
            <person name="Krizsan K."/>
            <person name="Foldi C."/>
            <person name="Dima B."/>
            <person name="Sanchez-Garcia M."/>
            <person name="Sanchez-Ramirez S."/>
            <person name="Szollosi G.J."/>
            <person name="Szarkandi J.G."/>
            <person name="Papp V."/>
            <person name="Albert L."/>
            <person name="Andreopoulos W."/>
            <person name="Angelini C."/>
            <person name="Antonin V."/>
            <person name="Barry K.W."/>
            <person name="Bougher N.L."/>
            <person name="Buchanan P."/>
            <person name="Buyck B."/>
            <person name="Bense V."/>
            <person name="Catcheside P."/>
            <person name="Chovatia M."/>
            <person name="Cooper J."/>
            <person name="Damon W."/>
            <person name="Desjardin D."/>
            <person name="Finy P."/>
            <person name="Geml J."/>
            <person name="Haridas S."/>
            <person name="Hughes K."/>
            <person name="Justo A."/>
            <person name="Karasinski D."/>
            <person name="Kautmanova I."/>
            <person name="Kiss B."/>
            <person name="Kocsube S."/>
            <person name="Kotiranta H."/>
            <person name="LaButti K.M."/>
            <person name="Lechner B.E."/>
            <person name="Liimatainen K."/>
            <person name="Lipzen A."/>
            <person name="Lukacs Z."/>
            <person name="Mihaltcheva S."/>
            <person name="Morgado L.N."/>
            <person name="Niskanen T."/>
            <person name="Noordeloos M.E."/>
            <person name="Ohm R.A."/>
            <person name="Ortiz-Santana B."/>
            <person name="Ovrebo C."/>
            <person name="Racz N."/>
            <person name="Riley R."/>
            <person name="Savchenko A."/>
            <person name="Shiryaev A."/>
            <person name="Soop K."/>
            <person name="Spirin V."/>
            <person name="Szebenyi C."/>
            <person name="Tomsovsky M."/>
            <person name="Tulloss R.E."/>
            <person name="Uehling J."/>
            <person name="Grigoriev I.V."/>
            <person name="Vagvolgyi C."/>
            <person name="Papp T."/>
            <person name="Martin F.M."/>
            <person name="Miettinen O."/>
            <person name="Hibbett D.S."/>
            <person name="Nagy L.G."/>
        </authorList>
    </citation>
    <scope>NUCLEOTIDE SEQUENCE [LARGE SCALE GENOMIC DNA]</scope>
    <source>
        <strain evidence="2 3">CBS 166.37</strain>
    </source>
</reference>
<feature type="compositionally biased region" description="Basic and acidic residues" evidence="1">
    <location>
        <begin position="257"/>
        <end position="271"/>
    </location>
</feature>
<evidence type="ECO:0000256" key="1">
    <source>
        <dbReference type="SAM" id="MobiDB-lite"/>
    </source>
</evidence>
<feature type="region of interest" description="Disordered" evidence="1">
    <location>
        <begin position="1"/>
        <end position="100"/>
    </location>
</feature>
<feature type="region of interest" description="Disordered" evidence="1">
    <location>
        <begin position="404"/>
        <end position="499"/>
    </location>
</feature>
<sequence>MADLNSSHSSFSKAAPTSSKPPGSSTSPEPIELTSTSSPALHPVRGASTDSSISASISTFSSTSSHSFLESNHSPTHSSSSSNHQSRSGSQSDGIPVGVSVASPRIDDWISNFPESLLTDDFKKEISENKDPKHSKAPDQDRRDSSNPFVRESIFSSAPESVFSFAPESIYTSSSATVRPASTIVGNDHSTAPLDNGPPVVIITKRELPSSSNKARRPGAQSVYSGSTHQSSPALIDTRRRTGLGPGGGHAPGFTYDHSEKSEKGRQNSYDEDHEQDDFDPYSTFNPSLPTPSPSSSRGHSLAQLEHVLGPDVPHTTEIDTFPCAGVRLAHGPLAGLVAWRLVVRLPSGEKDKFPVVESLSTGYKGLRDAANGGEGGGDGYRKAQNYSYSVGGGGYARSMVEARHRTHHHHHHHVPILNRLHRNGDDASLNQEKPEDGNEDEKTLDGVSMFDDGYSLRKRSMSSSSSDFDEKEKDREMREFGETRYDHSSAPSPNEKVRTTYNENDKTPLAYSPVSTHAGPHMQGPRQDPQAITTNFILDTSQPYSLISWEVLLALGYKPSTVDNHAKRRSAFAPSGSASTSNLSGTSPPRESRKGKGAGMQTGQAVILRVQGVPVRFLVAKEGEASRLGVQFMHDAGVSFYLDRESGMPVLFGDTALNIKDVPRTVRVKMSIQQRVRSMFGIRKPS</sequence>
<feature type="compositionally biased region" description="Basic and acidic residues" evidence="1">
    <location>
        <begin position="469"/>
        <end position="488"/>
    </location>
</feature>
<feature type="region of interest" description="Disordered" evidence="1">
    <location>
        <begin position="571"/>
        <end position="601"/>
    </location>
</feature>
<dbReference type="OrthoDB" id="9450131at2759"/>
<protein>
    <submittedName>
        <fullName evidence="2">Uncharacterized protein</fullName>
    </submittedName>
</protein>
<proteinExistence type="predicted"/>
<feature type="compositionally biased region" description="Basic and acidic residues" evidence="1">
    <location>
        <begin position="123"/>
        <end position="145"/>
    </location>
</feature>
<evidence type="ECO:0000313" key="2">
    <source>
        <dbReference type="EMBL" id="TFK32309.1"/>
    </source>
</evidence>
<gene>
    <name evidence="2" type="ORF">BDQ12DRAFT_521800</name>
</gene>
<name>A0A5C3LGQ3_9AGAR</name>